<keyword evidence="2" id="KW-0808">Transferase</keyword>
<accession>A0ABU6WDL7</accession>
<evidence type="ECO:0000313" key="3">
    <source>
        <dbReference type="EMBL" id="MED6182998.1"/>
    </source>
</evidence>
<dbReference type="Gene3D" id="3.40.50.2000">
    <property type="entry name" value="Glycogen Phosphorylase B"/>
    <property type="match status" value="1"/>
</dbReference>
<name>A0ABU6WDL7_9FABA</name>
<keyword evidence="4" id="KW-1185">Reference proteome</keyword>
<dbReference type="Proteomes" id="UP001341840">
    <property type="component" value="Unassembled WGS sequence"/>
</dbReference>
<sequence>MSSSSCLLNKNNKSHILVFPYPAQGHILALLDLTHNLALKGLTITIIITPNNLPILKPLLTAHPTAIRTLTLPFPSHPKLPPRVEHVHHVGIAGNYSFINALSKLQTPIIQWSDQLGIKRIAFQSCSALLAAIFHRTWSDAPAFRPLPVVEFPEIPGTPSFRNEQLPSLLRRYRKSEAESEFVRESIIANTTKSWGYVFNTSRALEATYLEHVSKLMGHSRVFSVGPWA</sequence>
<comment type="similarity">
    <text evidence="1">Belongs to the UDP-glycosyltransferase family.</text>
</comment>
<evidence type="ECO:0000256" key="2">
    <source>
        <dbReference type="ARBA" id="ARBA00022676"/>
    </source>
</evidence>
<comment type="caution">
    <text evidence="3">The sequence shown here is derived from an EMBL/GenBank/DDBJ whole genome shotgun (WGS) entry which is preliminary data.</text>
</comment>
<dbReference type="EMBL" id="JASCZI010181398">
    <property type="protein sequence ID" value="MED6182998.1"/>
    <property type="molecule type" value="Genomic_DNA"/>
</dbReference>
<dbReference type="PANTHER" id="PTHR48047:SF28">
    <property type="entry name" value="F11M15.8 PROTEIN"/>
    <property type="match status" value="1"/>
</dbReference>
<protein>
    <submittedName>
        <fullName evidence="3">Uncharacterized protein</fullName>
    </submittedName>
</protein>
<proteinExistence type="inferred from homology"/>
<organism evidence="3 4">
    <name type="scientific">Stylosanthes scabra</name>
    <dbReference type="NCBI Taxonomy" id="79078"/>
    <lineage>
        <taxon>Eukaryota</taxon>
        <taxon>Viridiplantae</taxon>
        <taxon>Streptophyta</taxon>
        <taxon>Embryophyta</taxon>
        <taxon>Tracheophyta</taxon>
        <taxon>Spermatophyta</taxon>
        <taxon>Magnoliopsida</taxon>
        <taxon>eudicotyledons</taxon>
        <taxon>Gunneridae</taxon>
        <taxon>Pentapetalae</taxon>
        <taxon>rosids</taxon>
        <taxon>fabids</taxon>
        <taxon>Fabales</taxon>
        <taxon>Fabaceae</taxon>
        <taxon>Papilionoideae</taxon>
        <taxon>50 kb inversion clade</taxon>
        <taxon>dalbergioids sensu lato</taxon>
        <taxon>Dalbergieae</taxon>
        <taxon>Pterocarpus clade</taxon>
        <taxon>Stylosanthes</taxon>
    </lineage>
</organism>
<dbReference type="PANTHER" id="PTHR48047">
    <property type="entry name" value="GLYCOSYLTRANSFERASE"/>
    <property type="match status" value="1"/>
</dbReference>
<evidence type="ECO:0000256" key="1">
    <source>
        <dbReference type="ARBA" id="ARBA00009995"/>
    </source>
</evidence>
<keyword evidence="2" id="KW-0328">Glycosyltransferase</keyword>
<dbReference type="SUPFAM" id="SSF53756">
    <property type="entry name" value="UDP-Glycosyltransferase/glycogen phosphorylase"/>
    <property type="match status" value="1"/>
</dbReference>
<evidence type="ECO:0000313" key="4">
    <source>
        <dbReference type="Proteomes" id="UP001341840"/>
    </source>
</evidence>
<reference evidence="3 4" key="1">
    <citation type="journal article" date="2023" name="Plants (Basel)">
        <title>Bridging the Gap: Combining Genomics and Transcriptomics Approaches to Understand Stylosanthes scabra, an Orphan Legume from the Brazilian Caatinga.</title>
        <authorList>
            <person name="Ferreira-Neto J.R.C."/>
            <person name="da Silva M.D."/>
            <person name="Binneck E."/>
            <person name="de Melo N.F."/>
            <person name="da Silva R.H."/>
            <person name="de Melo A.L.T.M."/>
            <person name="Pandolfi V."/>
            <person name="Bustamante F.O."/>
            <person name="Brasileiro-Vidal A.C."/>
            <person name="Benko-Iseppon A.M."/>
        </authorList>
    </citation>
    <scope>NUCLEOTIDE SEQUENCE [LARGE SCALE GENOMIC DNA]</scope>
    <source>
        <tissue evidence="3">Leaves</tissue>
    </source>
</reference>
<gene>
    <name evidence="3" type="ORF">PIB30_033905</name>
</gene>